<keyword evidence="2" id="KW-1185">Reference proteome</keyword>
<organism evidence="1 2">
    <name type="scientific">Candidatus Haliotispira prima</name>
    <dbReference type="NCBI Taxonomy" id="3034016"/>
    <lineage>
        <taxon>Bacteria</taxon>
        <taxon>Pseudomonadati</taxon>
        <taxon>Spirochaetota</taxon>
        <taxon>Spirochaetia</taxon>
        <taxon>Spirochaetales</taxon>
        <taxon>Spirochaetaceae</taxon>
        <taxon>Candidatus Haliotispira</taxon>
    </lineage>
</organism>
<protein>
    <submittedName>
        <fullName evidence="1">Uncharacterized protein</fullName>
    </submittedName>
</protein>
<dbReference type="Proteomes" id="UP001228690">
    <property type="component" value="Chromosome"/>
</dbReference>
<dbReference type="RefSeq" id="WP_326926957.1">
    <property type="nucleotide sequence ID" value="NZ_CP123443.1"/>
</dbReference>
<accession>A0ABY8MFY6</accession>
<evidence type="ECO:0000313" key="1">
    <source>
        <dbReference type="EMBL" id="WGK68771.1"/>
    </source>
</evidence>
<reference evidence="1 2" key="1">
    <citation type="submission" date="2023-04" db="EMBL/GenBank/DDBJ databases">
        <title>Spirochaete genome identified in red abalone sample constitutes a novel genus.</title>
        <authorList>
            <person name="Sharma S.P."/>
            <person name="Purcell C.M."/>
            <person name="Hyde J.R."/>
            <person name="Severin A.J."/>
        </authorList>
    </citation>
    <scope>NUCLEOTIDE SEQUENCE [LARGE SCALE GENOMIC DNA]</scope>
    <source>
        <strain evidence="1 2">SP-2023</strain>
    </source>
</reference>
<proteinExistence type="predicted"/>
<name>A0ABY8MFY6_9SPIO</name>
<evidence type="ECO:0000313" key="2">
    <source>
        <dbReference type="Proteomes" id="UP001228690"/>
    </source>
</evidence>
<dbReference type="EMBL" id="CP123443">
    <property type="protein sequence ID" value="WGK68771.1"/>
    <property type="molecule type" value="Genomic_DNA"/>
</dbReference>
<sequence length="265" mass="31924">MIENNFKNITLINYSDKNYKKSQRLNSKTGLKYGGMSKVISYSPSDIEQDFYLSNKKILDNKRGNGYWLWKPYFIKKTLEQIDWNDYLFYCDSGSYFIDSVSHLKEIDQDIVPFELIHIEKMYTKRDIFIIMDCDQPKYTDTSQRLASFILWKKTPFTMKFIDEWLFYSKDERLITDNDNIMRKSNYKIFKDHRHDQSIFSLLTKKHEIPAYRDPSQFGNDFKEIYATSHYPQIIELHRKKDSGIKQKLKYLVRLCKTLLKNILH</sequence>
<gene>
    <name evidence="1" type="ORF">P0082_09820</name>
</gene>